<dbReference type="Proteomes" id="UP000256864">
    <property type="component" value="Unassembled WGS sequence"/>
</dbReference>
<dbReference type="AlphaFoldDB" id="A0A371NCU8"/>
<dbReference type="InterPro" id="IPR012675">
    <property type="entry name" value="Beta-grasp_dom_sf"/>
</dbReference>
<dbReference type="Gene3D" id="3.10.20.30">
    <property type="match status" value="1"/>
</dbReference>
<dbReference type="InterPro" id="IPR006073">
    <property type="entry name" value="GTP-bd"/>
</dbReference>
<dbReference type="NCBIfam" id="TIGR00231">
    <property type="entry name" value="small_GTP"/>
    <property type="match status" value="1"/>
</dbReference>
<evidence type="ECO:0008006" key="7">
    <source>
        <dbReference type="Google" id="ProtNLM"/>
    </source>
</evidence>
<dbReference type="Pfam" id="PF16897">
    <property type="entry name" value="MMR_HSR1_Xtn"/>
    <property type="match status" value="1"/>
</dbReference>
<dbReference type="InterPro" id="IPR045001">
    <property type="entry name" value="DRG"/>
</dbReference>
<evidence type="ECO:0000259" key="3">
    <source>
        <dbReference type="PROSITE" id="PS51710"/>
    </source>
</evidence>
<accession>A0A371NCU8</accession>
<feature type="domain" description="TGS" evidence="4">
    <location>
        <begin position="303"/>
        <end position="378"/>
    </location>
</feature>
<dbReference type="SUPFAM" id="SSF52540">
    <property type="entry name" value="P-loop containing nucleoside triphosphate hydrolases"/>
    <property type="match status" value="1"/>
</dbReference>
<dbReference type="EMBL" id="QREL01000002">
    <property type="protein sequence ID" value="REE26324.1"/>
    <property type="molecule type" value="Genomic_DNA"/>
</dbReference>
<keyword evidence="2" id="KW-0342">GTP-binding</keyword>
<dbReference type="InterPro" id="IPR005225">
    <property type="entry name" value="Small_GTP-bd"/>
</dbReference>
<dbReference type="InterPro" id="IPR031167">
    <property type="entry name" value="G_OBG"/>
</dbReference>
<dbReference type="GO" id="GO:0003924">
    <property type="term" value="F:GTPase activity"/>
    <property type="evidence" value="ECO:0007669"/>
    <property type="project" value="InterPro"/>
</dbReference>
<reference evidence="5 6" key="1">
    <citation type="submission" date="2018-07" db="EMBL/GenBank/DDBJ databases">
        <title>Genomic Encyclopedia of Type Strains, Phase IV (KMG-IV): sequencing the most valuable type-strain genomes for metagenomic binning, comparative biology and taxonomic classification.</title>
        <authorList>
            <person name="Goeker M."/>
        </authorList>
    </citation>
    <scope>NUCLEOTIDE SEQUENCE [LARGE SCALE GENOMIC DNA]</scope>
    <source>
        <strain evidence="5 6">DSM 7466</strain>
    </source>
</reference>
<dbReference type="InterPro" id="IPR031662">
    <property type="entry name" value="GTP-binding_2"/>
</dbReference>
<dbReference type="PRINTS" id="PR00326">
    <property type="entry name" value="GTP1OBG"/>
</dbReference>
<proteinExistence type="predicted"/>
<evidence type="ECO:0000313" key="5">
    <source>
        <dbReference type="EMBL" id="REE26324.1"/>
    </source>
</evidence>
<dbReference type="FunFam" id="3.10.20.30:FF:000003">
    <property type="entry name" value="Developmentally-regulated GTP-binding protein 1"/>
    <property type="match status" value="1"/>
</dbReference>
<dbReference type="CDD" id="cd01896">
    <property type="entry name" value="DRG"/>
    <property type="match status" value="1"/>
</dbReference>
<dbReference type="CDD" id="cd01666">
    <property type="entry name" value="TGS_DRG"/>
    <property type="match status" value="1"/>
</dbReference>
<evidence type="ECO:0000256" key="2">
    <source>
        <dbReference type="ARBA" id="ARBA00023134"/>
    </source>
</evidence>
<evidence type="ECO:0000256" key="1">
    <source>
        <dbReference type="ARBA" id="ARBA00022741"/>
    </source>
</evidence>
<organism evidence="5 6">
    <name type="scientific">Methanothermobacter defluvii</name>
    <dbReference type="NCBI Taxonomy" id="49339"/>
    <lineage>
        <taxon>Archaea</taxon>
        <taxon>Methanobacteriati</taxon>
        <taxon>Methanobacteriota</taxon>
        <taxon>Methanomada group</taxon>
        <taxon>Methanobacteria</taxon>
        <taxon>Methanobacteriales</taxon>
        <taxon>Methanobacteriaceae</taxon>
        <taxon>Methanothermobacter</taxon>
    </lineage>
</organism>
<dbReference type="Gene3D" id="3.40.50.300">
    <property type="entry name" value="P-loop containing nucleotide triphosphate hydrolases"/>
    <property type="match status" value="1"/>
</dbReference>
<evidence type="ECO:0000259" key="4">
    <source>
        <dbReference type="PROSITE" id="PS51880"/>
    </source>
</evidence>
<dbReference type="InterPro" id="IPR012676">
    <property type="entry name" value="TGS-like"/>
</dbReference>
<feature type="domain" description="OBG-type G" evidence="3">
    <location>
        <begin position="78"/>
        <end position="303"/>
    </location>
</feature>
<name>A0A371NCU8_9EURY</name>
<dbReference type="Gene3D" id="6.10.140.1070">
    <property type="match status" value="1"/>
</dbReference>
<dbReference type="InterPro" id="IPR027417">
    <property type="entry name" value="P-loop_NTPase"/>
</dbReference>
<gene>
    <name evidence="5" type="ORF">C7452_1286</name>
</gene>
<dbReference type="SUPFAM" id="SSF81271">
    <property type="entry name" value="TGS-like"/>
    <property type="match status" value="1"/>
</dbReference>
<keyword evidence="1" id="KW-0547">Nucleotide-binding</keyword>
<comment type="caution">
    <text evidence="5">The sequence shown here is derived from an EMBL/GenBank/DDBJ whole genome shotgun (WGS) entry which is preliminary data.</text>
</comment>
<dbReference type="PROSITE" id="PS51880">
    <property type="entry name" value="TGS"/>
    <property type="match status" value="1"/>
</dbReference>
<dbReference type="InterPro" id="IPR004095">
    <property type="entry name" value="TGS"/>
</dbReference>
<evidence type="ECO:0000313" key="6">
    <source>
        <dbReference type="Proteomes" id="UP000256864"/>
    </source>
</evidence>
<dbReference type="Pfam" id="PF01926">
    <property type="entry name" value="MMR_HSR1"/>
    <property type="match status" value="1"/>
</dbReference>
<dbReference type="GO" id="GO:0005525">
    <property type="term" value="F:GTP binding"/>
    <property type="evidence" value="ECO:0007669"/>
    <property type="project" value="UniProtKB-KW"/>
</dbReference>
<dbReference type="PANTHER" id="PTHR43127">
    <property type="entry name" value="DEVELOPMENTALLY-REGULATED GTP-BINDING PROTEIN 2"/>
    <property type="match status" value="1"/>
</dbReference>
<dbReference type="Pfam" id="PF02824">
    <property type="entry name" value="TGS"/>
    <property type="match status" value="1"/>
</dbReference>
<keyword evidence="6" id="KW-1185">Reference proteome</keyword>
<sequence>MITLIFPGFNNVHVSGMDIEEKIRKIEEEIQKTPYNKATAHHIGKLKAKISRLKEEALQRKTSSGKGRGFHIKKSGDSTVVLIGFPSVGKSTLLNELTSAESKVGDYQFTTLEIVPGVMEYRGAQIQIFDIPGIITGASRGRGRGREILSVARSADLIVIVLDVFNTDHMDIILRELRDVGIRPNETPPDVIVKRRKLGGVKLSATVELTHLDEKIIRSVLNEYGIHNADVLIRDDITVDQFIDVMEANRAYIPAITVINKIDLVDESYLEGLREKFPEALFISADRNINIDELREEIFNRLGLIRIYLKPQGKKADYDEPLIIRDGSTVGDVCQKLHRDFVRKFRHARVWGSSVKFDGQKVGLEHVLNDEDVLRIIIKK</sequence>
<dbReference type="PROSITE" id="PS51710">
    <property type="entry name" value="G_OBG"/>
    <property type="match status" value="1"/>
</dbReference>
<protein>
    <recommendedName>
        <fullName evidence="7">Small GTP-binding protein</fullName>
    </recommendedName>
</protein>